<protein>
    <submittedName>
        <fullName evidence="3">Phox/Bem1p</fullName>
    </submittedName>
</protein>
<dbReference type="InterPro" id="IPR053198">
    <property type="entry name" value="Gynoecium_Dev_Regulator"/>
</dbReference>
<dbReference type="Gene3D" id="3.10.20.90">
    <property type="entry name" value="Phosphatidylinositol 3-kinase Catalytic Subunit, Chain A, domain 1"/>
    <property type="match status" value="1"/>
</dbReference>
<organism evidence="3 4">
    <name type="scientific">Corchorus capsularis</name>
    <name type="common">Jute</name>
    <dbReference type="NCBI Taxonomy" id="210143"/>
    <lineage>
        <taxon>Eukaryota</taxon>
        <taxon>Viridiplantae</taxon>
        <taxon>Streptophyta</taxon>
        <taxon>Embryophyta</taxon>
        <taxon>Tracheophyta</taxon>
        <taxon>Spermatophyta</taxon>
        <taxon>Magnoliopsida</taxon>
        <taxon>eudicotyledons</taxon>
        <taxon>Gunneridae</taxon>
        <taxon>Pentapetalae</taxon>
        <taxon>rosids</taxon>
        <taxon>malvids</taxon>
        <taxon>Malvales</taxon>
        <taxon>Malvaceae</taxon>
        <taxon>Grewioideae</taxon>
        <taxon>Apeibeae</taxon>
        <taxon>Corchorus</taxon>
    </lineage>
</organism>
<sequence>MTASEITNGDEVMAISPRNKLKFLCSYGGKIMARPGEQNLKYIGGETRVVAVPRDITFSEIMKKLNSLVEGGGDMILKYQVIPEELDALVTVRSDEDLKHMVEEYNRLESEGTPKLRAFLFPASPVIIENPVDPHAFDQRYLEAVNGVIRPTSSSYSGRLSPLNATFSVSTSSSPKSSSPDGRNHIDSSPLEPAILNTYHPSRRSIPKVQSSPSLYSLGTQQTHSNHQFYQPHHYYQQQLHPYSAHSPRLPQDFRMERLPGPYDFGWGAMGHGHGHGHCQTNHVYSVGLGRHNWGNGGGRFGCYDVGLAYGSAQFCRGGSVPAVGRLETPDCPSPRTNIWE</sequence>
<feature type="compositionally biased region" description="Low complexity" evidence="1">
    <location>
        <begin position="168"/>
        <end position="179"/>
    </location>
</feature>
<keyword evidence="4" id="KW-1185">Reference proteome</keyword>
<feature type="region of interest" description="Disordered" evidence="1">
    <location>
        <begin position="166"/>
        <end position="195"/>
    </location>
</feature>
<dbReference type="Pfam" id="PF00564">
    <property type="entry name" value="PB1"/>
    <property type="match status" value="1"/>
</dbReference>
<evidence type="ECO:0000313" key="4">
    <source>
        <dbReference type="Proteomes" id="UP000188268"/>
    </source>
</evidence>
<dbReference type="PANTHER" id="PTHR31066">
    <property type="entry name" value="OS05G0427100 PROTEIN-RELATED"/>
    <property type="match status" value="1"/>
</dbReference>
<evidence type="ECO:0000256" key="1">
    <source>
        <dbReference type="SAM" id="MobiDB-lite"/>
    </source>
</evidence>
<dbReference type="SUPFAM" id="SSF54277">
    <property type="entry name" value="CAD &amp; PB1 domains"/>
    <property type="match status" value="1"/>
</dbReference>
<accession>A0A1R3HXU9</accession>
<name>A0A1R3HXU9_COCAP</name>
<dbReference type="InterPro" id="IPR000270">
    <property type="entry name" value="PB1_dom"/>
</dbReference>
<dbReference type="PANTHER" id="PTHR31066:SF47">
    <property type="entry name" value="PB1 DOMAIN-CONTAINING PROTEIN"/>
    <property type="match status" value="1"/>
</dbReference>
<dbReference type="SMART" id="SM00666">
    <property type="entry name" value="PB1"/>
    <property type="match status" value="1"/>
</dbReference>
<evidence type="ECO:0000259" key="2">
    <source>
        <dbReference type="SMART" id="SM00666"/>
    </source>
</evidence>
<dbReference type="CDD" id="cd06410">
    <property type="entry name" value="PB1_UP2"/>
    <property type="match status" value="1"/>
</dbReference>
<dbReference type="Proteomes" id="UP000188268">
    <property type="component" value="Unassembled WGS sequence"/>
</dbReference>
<proteinExistence type="predicted"/>
<dbReference type="EMBL" id="AWWV01011042">
    <property type="protein sequence ID" value="OMO75148.1"/>
    <property type="molecule type" value="Genomic_DNA"/>
</dbReference>
<dbReference type="OMA" id="TCCCDEC"/>
<comment type="caution">
    <text evidence="3">The sequence shown here is derived from an EMBL/GenBank/DDBJ whole genome shotgun (WGS) entry which is preliminary data.</text>
</comment>
<evidence type="ECO:0000313" key="3">
    <source>
        <dbReference type="EMBL" id="OMO75148.1"/>
    </source>
</evidence>
<reference evidence="3 4" key="1">
    <citation type="submission" date="2013-09" db="EMBL/GenBank/DDBJ databases">
        <title>Corchorus capsularis genome sequencing.</title>
        <authorList>
            <person name="Alam M."/>
            <person name="Haque M.S."/>
            <person name="Islam M.S."/>
            <person name="Emdad E.M."/>
            <person name="Islam M.M."/>
            <person name="Ahmed B."/>
            <person name="Halim A."/>
            <person name="Hossen Q.M.M."/>
            <person name="Hossain M.Z."/>
            <person name="Ahmed R."/>
            <person name="Khan M.M."/>
            <person name="Islam R."/>
            <person name="Rashid M.M."/>
            <person name="Khan S.A."/>
            <person name="Rahman M.S."/>
            <person name="Alam M."/>
        </authorList>
    </citation>
    <scope>NUCLEOTIDE SEQUENCE [LARGE SCALE GENOMIC DNA]</scope>
    <source>
        <strain evidence="4">cv. CVL-1</strain>
        <tissue evidence="3">Whole seedling</tissue>
    </source>
</reference>
<feature type="domain" description="PB1" evidence="2">
    <location>
        <begin position="35"/>
        <end position="123"/>
    </location>
</feature>
<dbReference type="Gramene" id="OMO75148">
    <property type="protein sequence ID" value="OMO75148"/>
    <property type="gene ID" value="CCACVL1_16314"/>
</dbReference>
<gene>
    <name evidence="3" type="ORF">CCACVL1_16314</name>
</gene>
<dbReference type="OrthoDB" id="1882326at2759"/>
<dbReference type="AlphaFoldDB" id="A0A1R3HXU9"/>